<evidence type="ECO:0000256" key="5">
    <source>
        <dbReference type="ARBA" id="ARBA00022448"/>
    </source>
</evidence>
<dbReference type="InterPro" id="IPR018303">
    <property type="entry name" value="ATPase_P-typ_P_site"/>
</dbReference>
<dbReference type="SUPFAM" id="SSF56784">
    <property type="entry name" value="HAD-like"/>
    <property type="match status" value="1"/>
</dbReference>
<evidence type="ECO:0000256" key="20">
    <source>
        <dbReference type="ARBA" id="ARBA00048122"/>
    </source>
</evidence>
<dbReference type="InterPro" id="IPR008250">
    <property type="entry name" value="ATPase_P-typ_transduc_dom_A_sf"/>
</dbReference>
<comment type="subcellular location">
    <subcellularLocation>
        <location evidence="2 21">Cell membrane</location>
        <topology evidence="2 21">Multi-pass membrane protein</topology>
    </subcellularLocation>
</comment>
<keyword evidence="16 21" id="KW-1278">Translocase</keyword>
<feature type="transmembrane region" description="Helical" evidence="21">
    <location>
        <begin position="999"/>
        <end position="1017"/>
    </location>
</feature>
<evidence type="ECO:0000256" key="15">
    <source>
        <dbReference type="ARBA" id="ARBA00022842"/>
    </source>
</evidence>
<proteinExistence type="inferred from homology"/>
<dbReference type="GO" id="GO:0005886">
    <property type="term" value="C:plasma membrane"/>
    <property type="evidence" value="ECO:0007669"/>
    <property type="project" value="UniProtKB-SubCell"/>
</dbReference>
<dbReference type="InterPro" id="IPR059000">
    <property type="entry name" value="ATPase_P-type_domA"/>
</dbReference>
<dbReference type="PANTHER" id="PTHR42861">
    <property type="entry name" value="CALCIUM-TRANSPORTING ATPASE"/>
    <property type="match status" value="1"/>
</dbReference>
<comment type="similarity">
    <text evidence="3">Belongs to the DeSI family.</text>
</comment>
<dbReference type="EMBL" id="JBCNJP010000012">
    <property type="protein sequence ID" value="KAK9069822.1"/>
    <property type="molecule type" value="Genomic_DNA"/>
</dbReference>
<dbReference type="PRINTS" id="PR00120">
    <property type="entry name" value="HATPASE"/>
</dbReference>
<feature type="transmembrane region" description="Helical" evidence="21">
    <location>
        <begin position="926"/>
        <end position="946"/>
    </location>
</feature>
<keyword evidence="11 21" id="KW-0547">Nucleotide-binding</keyword>
<dbReference type="AlphaFoldDB" id="A0AAP0H306"/>
<feature type="transmembrane region" description="Helical" evidence="21">
    <location>
        <begin position="967"/>
        <end position="987"/>
    </location>
</feature>
<evidence type="ECO:0000256" key="9">
    <source>
        <dbReference type="ARBA" id="ARBA00022692"/>
    </source>
</evidence>
<keyword evidence="12 21" id="KW-0375">Hydrogen ion transport</keyword>
<evidence type="ECO:0000256" key="17">
    <source>
        <dbReference type="ARBA" id="ARBA00022989"/>
    </source>
</evidence>
<dbReference type="GO" id="GO:0046872">
    <property type="term" value="F:metal ion binding"/>
    <property type="evidence" value="ECO:0007669"/>
    <property type="project" value="UniProtKB-KW"/>
</dbReference>
<dbReference type="Gene3D" id="3.90.1720.30">
    <property type="entry name" value="PPPDE domains"/>
    <property type="match status" value="1"/>
</dbReference>
<evidence type="ECO:0000256" key="10">
    <source>
        <dbReference type="ARBA" id="ARBA00022723"/>
    </source>
</evidence>
<accession>A0AAP0H306</accession>
<dbReference type="GO" id="GO:0005524">
    <property type="term" value="F:ATP binding"/>
    <property type="evidence" value="ECO:0007669"/>
    <property type="project" value="UniProtKB-UniRule"/>
</dbReference>
<evidence type="ECO:0000256" key="8">
    <source>
        <dbReference type="ARBA" id="ARBA00022670"/>
    </source>
</evidence>
<comment type="caution">
    <text evidence="21">Lacks conserved residue(s) required for the propagation of feature annotation.</text>
</comment>
<dbReference type="SUPFAM" id="SSF81653">
    <property type="entry name" value="Calcium ATPase, transduction domain A"/>
    <property type="match status" value="1"/>
</dbReference>
<dbReference type="GO" id="GO:0016887">
    <property type="term" value="F:ATP hydrolysis activity"/>
    <property type="evidence" value="ECO:0007669"/>
    <property type="project" value="InterPro"/>
</dbReference>
<keyword evidence="7" id="KW-0597">Phosphoprotein</keyword>
<dbReference type="GO" id="GO:0008233">
    <property type="term" value="F:peptidase activity"/>
    <property type="evidence" value="ECO:0007669"/>
    <property type="project" value="UniProtKB-KW"/>
</dbReference>
<dbReference type="PRINTS" id="PR00119">
    <property type="entry name" value="CATATPASE"/>
</dbReference>
<keyword evidence="17 21" id="KW-1133">Transmembrane helix</keyword>
<feature type="domain" description="PPPDE" evidence="22">
    <location>
        <begin position="17"/>
        <end position="154"/>
    </location>
</feature>
<keyword evidence="6" id="KW-1003">Cell membrane</keyword>
<evidence type="ECO:0000256" key="12">
    <source>
        <dbReference type="ARBA" id="ARBA00022781"/>
    </source>
</evidence>
<dbReference type="GO" id="GO:0008553">
    <property type="term" value="F:P-type proton-exporting transporter activity"/>
    <property type="evidence" value="ECO:0007669"/>
    <property type="project" value="UniProtKB-UniRule"/>
</dbReference>
<dbReference type="FunFam" id="3.40.50.1000:FF:000211">
    <property type="entry name" value="Plasma membrane ATPase"/>
    <property type="match status" value="1"/>
</dbReference>
<dbReference type="Gene3D" id="1.20.1110.10">
    <property type="entry name" value="Calcium-transporting ATPase, transmembrane domain"/>
    <property type="match status" value="1"/>
</dbReference>
<dbReference type="FunFam" id="3.40.1110.10:FF:000004">
    <property type="entry name" value="Plasma membrane ATPase"/>
    <property type="match status" value="1"/>
</dbReference>
<dbReference type="PROSITE" id="PS00154">
    <property type="entry name" value="ATPASE_E1_E2"/>
    <property type="match status" value="1"/>
</dbReference>
<feature type="transmembrane region" description="Helical" evidence="21">
    <location>
        <begin position="493"/>
        <end position="515"/>
    </location>
</feature>
<dbReference type="Pfam" id="PF00690">
    <property type="entry name" value="Cation_ATPase_N"/>
    <property type="match status" value="1"/>
</dbReference>
<dbReference type="Pfam" id="PF00122">
    <property type="entry name" value="E1-E2_ATPase"/>
    <property type="match status" value="1"/>
</dbReference>
<keyword evidence="19 21" id="KW-0472">Membrane</keyword>
<protein>
    <recommendedName>
        <fullName evidence="21">Plasma membrane ATPase</fullName>
        <ecNumber evidence="21">7.1.2.1</ecNumber>
    </recommendedName>
</protein>
<dbReference type="SFLD" id="SFLDS00003">
    <property type="entry name" value="Haloacid_Dehalogenase"/>
    <property type="match status" value="1"/>
</dbReference>
<dbReference type="NCBIfam" id="TIGR01647">
    <property type="entry name" value="ATPase-IIIA_H"/>
    <property type="match status" value="1"/>
</dbReference>
<dbReference type="InterPro" id="IPR044492">
    <property type="entry name" value="P_typ_ATPase_HD_dom"/>
</dbReference>
<dbReference type="GO" id="GO:0120029">
    <property type="term" value="P:proton export across plasma membrane"/>
    <property type="evidence" value="ECO:0007669"/>
    <property type="project" value="UniProtKB-UniRule"/>
</dbReference>
<evidence type="ECO:0000256" key="16">
    <source>
        <dbReference type="ARBA" id="ARBA00022967"/>
    </source>
</evidence>
<evidence type="ECO:0000256" key="6">
    <source>
        <dbReference type="ARBA" id="ARBA00022475"/>
    </source>
</evidence>
<dbReference type="GO" id="GO:0006508">
    <property type="term" value="P:proteolysis"/>
    <property type="evidence" value="ECO:0007669"/>
    <property type="project" value="UniProtKB-KW"/>
</dbReference>
<organism evidence="23 24">
    <name type="scientific">Deinandra increscens subsp. villosa</name>
    <dbReference type="NCBI Taxonomy" id="3103831"/>
    <lineage>
        <taxon>Eukaryota</taxon>
        <taxon>Viridiplantae</taxon>
        <taxon>Streptophyta</taxon>
        <taxon>Embryophyta</taxon>
        <taxon>Tracheophyta</taxon>
        <taxon>Spermatophyta</taxon>
        <taxon>Magnoliopsida</taxon>
        <taxon>eudicotyledons</taxon>
        <taxon>Gunneridae</taxon>
        <taxon>Pentapetalae</taxon>
        <taxon>asterids</taxon>
        <taxon>campanulids</taxon>
        <taxon>Asterales</taxon>
        <taxon>Asteraceae</taxon>
        <taxon>Asteroideae</taxon>
        <taxon>Heliantheae alliance</taxon>
        <taxon>Madieae</taxon>
        <taxon>Madiinae</taxon>
        <taxon>Deinandra</taxon>
    </lineage>
</organism>
<evidence type="ECO:0000256" key="7">
    <source>
        <dbReference type="ARBA" id="ARBA00022553"/>
    </source>
</evidence>
<feature type="transmembrane region" description="Helical" evidence="21">
    <location>
        <begin position="459"/>
        <end position="481"/>
    </location>
</feature>
<dbReference type="Gene3D" id="6.10.140.890">
    <property type="match status" value="1"/>
</dbReference>
<dbReference type="Pfam" id="PF00702">
    <property type="entry name" value="Hydrolase"/>
    <property type="match status" value="1"/>
</dbReference>
<dbReference type="InterPro" id="IPR006534">
    <property type="entry name" value="P-type_ATPase_IIIA"/>
</dbReference>
<evidence type="ECO:0000313" key="23">
    <source>
        <dbReference type="EMBL" id="KAK9069822.1"/>
    </source>
</evidence>
<dbReference type="InterPro" id="IPR023214">
    <property type="entry name" value="HAD_sf"/>
</dbReference>
<keyword evidence="10" id="KW-0479">Metal-binding</keyword>
<reference evidence="23 24" key="1">
    <citation type="submission" date="2024-04" db="EMBL/GenBank/DDBJ databases">
        <title>The reference genome of an endangered Asteraceae, Deinandra increscens subsp. villosa, native to the Central Coast of California.</title>
        <authorList>
            <person name="Guilliams M."/>
            <person name="Hasenstab-Lehman K."/>
            <person name="Meyer R."/>
            <person name="Mcevoy S."/>
        </authorList>
    </citation>
    <scope>NUCLEOTIDE SEQUENCE [LARGE SCALE GENOMIC DNA]</scope>
    <source>
        <tissue evidence="23">Leaf</tissue>
    </source>
</reference>
<keyword evidence="14 21" id="KW-0067">ATP-binding</keyword>
<evidence type="ECO:0000256" key="14">
    <source>
        <dbReference type="ARBA" id="ARBA00022840"/>
    </source>
</evidence>
<dbReference type="Proteomes" id="UP001408789">
    <property type="component" value="Unassembled WGS sequence"/>
</dbReference>
<dbReference type="InterPro" id="IPR023299">
    <property type="entry name" value="ATPase_P-typ_cyto_dom_N"/>
</dbReference>
<dbReference type="InterPro" id="IPR001757">
    <property type="entry name" value="P_typ_ATPase"/>
</dbReference>
<evidence type="ECO:0000256" key="18">
    <source>
        <dbReference type="ARBA" id="ARBA00023065"/>
    </source>
</evidence>
<dbReference type="FunFam" id="1.20.1110.10:FF:000045">
    <property type="entry name" value="ATPase 4 plasma membrane-type"/>
    <property type="match status" value="1"/>
</dbReference>
<keyword evidence="18 21" id="KW-0406">Ion transport</keyword>
<evidence type="ECO:0000256" key="1">
    <source>
        <dbReference type="ARBA" id="ARBA00003417"/>
    </source>
</evidence>
<comment type="catalytic activity">
    <reaction evidence="20 21">
        <text>ATP + H2O + H(+)(in) = ADP + phosphate + 2 H(+)(out)</text>
        <dbReference type="Rhea" id="RHEA:20852"/>
        <dbReference type="ChEBI" id="CHEBI:15377"/>
        <dbReference type="ChEBI" id="CHEBI:15378"/>
        <dbReference type="ChEBI" id="CHEBI:30616"/>
        <dbReference type="ChEBI" id="CHEBI:43474"/>
        <dbReference type="ChEBI" id="CHEBI:456216"/>
        <dbReference type="EC" id="7.1.2.1"/>
    </reaction>
</comment>
<keyword evidence="9 21" id="KW-0812">Transmembrane</keyword>
<evidence type="ECO:0000256" key="21">
    <source>
        <dbReference type="RuleBase" id="RU362083"/>
    </source>
</evidence>
<keyword evidence="15 21" id="KW-0460">Magnesium</keyword>
<evidence type="ECO:0000256" key="3">
    <source>
        <dbReference type="ARBA" id="ARBA00008140"/>
    </source>
</evidence>
<comment type="caution">
    <text evidence="23">The sequence shown here is derived from an EMBL/GenBank/DDBJ whole genome shotgun (WGS) entry which is preliminary data.</text>
</comment>
<dbReference type="PROSITE" id="PS51858">
    <property type="entry name" value="PPPDE"/>
    <property type="match status" value="1"/>
</dbReference>
<comment type="similarity">
    <text evidence="4 21">Belongs to the cation transport ATPase (P-type) (TC 3.A.3) family. Type IIIA subfamily.</text>
</comment>
<evidence type="ECO:0000256" key="13">
    <source>
        <dbReference type="ARBA" id="ARBA00022801"/>
    </source>
</evidence>
<name>A0AAP0H306_9ASTR</name>
<dbReference type="Gene3D" id="2.70.150.10">
    <property type="entry name" value="Calcium-transporting ATPase, cytoplasmic transduction domain A"/>
    <property type="match status" value="1"/>
</dbReference>
<dbReference type="SMART" id="SM00831">
    <property type="entry name" value="Cation_ATPase_N"/>
    <property type="match status" value="1"/>
</dbReference>
<keyword evidence="24" id="KW-1185">Reference proteome</keyword>
<dbReference type="InterPro" id="IPR036412">
    <property type="entry name" value="HAD-like_sf"/>
</dbReference>
<dbReference type="Gene3D" id="3.40.50.1000">
    <property type="entry name" value="HAD superfamily/HAD-like"/>
    <property type="match status" value="1"/>
</dbReference>
<keyword evidence="5 21" id="KW-0813">Transport</keyword>
<dbReference type="CDD" id="cd02076">
    <property type="entry name" value="P-type_ATPase_H"/>
    <property type="match status" value="1"/>
</dbReference>
<evidence type="ECO:0000256" key="11">
    <source>
        <dbReference type="ARBA" id="ARBA00022741"/>
    </source>
</evidence>
<dbReference type="Gene3D" id="3.40.1110.10">
    <property type="entry name" value="Calcium-transporting ATPase, cytoplasmic domain N"/>
    <property type="match status" value="1"/>
</dbReference>
<feature type="transmembrane region" description="Helical" evidence="21">
    <location>
        <begin position="861"/>
        <end position="883"/>
    </location>
</feature>
<dbReference type="InterPro" id="IPR008580">
    <property type="entry name" value="PPPDE_dom"/>
</dbReference>
<evidence type="ECO:0000256" key="19">
    <source>
        <dbReference type="ARBA" id="ARBA00023136"/>
    </source>
</evidence>
<evidence type="ECO:0000256" key="4">
    <source>
        <dbReference type="ARBA" id="ARBA00008804"/>
    </source>
</evidence>
<dbReference type="EC" id="7.1.2.1" evidence="21"/>
<dbReference type="FunFam" id="2.70.150.10:FF:000004">
    <property type="entry name" value="Plasma membrane ATPase"/>
    <property type="match status" value="1"/>
</dbReference>
<keyword evidence="13" id="KW-0378">Hydrolase</keyword>
<dbReference type="SFLD" id="SFLDG00002">
    <property type="entry name" value="C1.7:_P-type_atpase_like"/>
    <property type="match status" value="1"/>
</dbReference>
<dbReference type="SFLD" id="SFLDF00027">
    <property type="entry name" value="p-type_atpase"/>
    <property type="match status" value="1"/>
</dbReference>
<dbReference type="NCBIfam" id="TIGR01494">
    <property type="entry name" value="ATPase_P-type"/>
    <property type="match status" value="2"/>
</dbReference>
<dbReference type="InterPro" id="IPR004014">
    <property type="entry name" value="ATPase_P-typ_cation-transptr_N"/>
</dbReference>
<sequence length="1104" mass="121147">MLCRGNNSVKCRQAGSVPVYLNVYDLTSMNEYAYWFGLGVYHSGVQVHRVEYAYGSHEQATTGIFEGEPKQCEGFTFRKQILIGWTELTPAEVRGVMAELARDYKGTSYNLITRNCNHFCNDVCLRLTGNSIPSWINRLARIGFLCNCIVPASINSTKVGIEDGKMCNEAEMIKAKLRSRSSRFTPCSNSSSSSEKSIFASSPVGVAGSHGRTHLSPSSLFILNKSSSSSETVPIDEVFEALKCTKAGLTSDEGNRRLNIFGPNKLEEKKESKFLKFLGFMWNPLSWVMEAAAIMAIVLANGGGKPPDWQDFVGITTLLIINSTISFIEENNAGNAAAALMAGLAPKTKVIRDGKWDEQDAAILVPGDVISVKLGDIIPADARLLDGDPLKIDQSALTGESLPVTKHPGDSVFSGSTCKQGELEAVVIATGVHTFFGKAAHLVDSTNQVGHFQKVLTSIGNFCICSIAIGLIIEIVVMYPIQKRTYRNGIDNLLVLLIGGIPIAMPTVLSVTMAIGSHKLSEQGAITKRMTAIEEMAGMDVLCSDKTGTLTLNKLTVDKTLIEVFVKDTDKDHVVLLGARASRVENQDAIDACIVGMLSDPKEARAGITEVHFLPFNPVDKRTAITYIDPNGNWHRVSKGAPEQIVELCNQKEDEKKKVFSIIDKFAERGLRSLAVCQQSVPEKTKESPGSPWVFVGLLPLFDPPRHDSAETIRRALHLGVNVKMITGDQLAIGKETGRRLGMGTNMYPSSSLLGQNKDSAIADIPIEELIEKADGFAGVFPEHKYEIVKKLQERKHICGMTGDGVNDAPALKRADIGIAVADATDAARGASDIVLTEPGLSVIVSAVLTSRAIFQRMKNYTIYAVSITIRIVVGFMLIALIWRFDFSPFMVLIIAILNDGTIMTISKDKVKPSPLPDSWKLKEIFATGVVLGTYMAVMTVIFFWLAKESDFFTEKFGVKPIRDNEFELMSALYLQVSIISQALIFVTRSRSWSFVERPGLLLLTAFFIAQLTAFTTKKDYGRGEREAQWATAQRTLHGLQAPNANDVLNDKSDYRELSELAEQAKRRAEVARLRELHTLKGHVESVVKLKGLDIETIQQHYTV</sequence>
<dbReference type="SUPFAM" id="SSF81665">
    <property type="entry name" value="Calcium ATPase, transmembrane domain M"/>
    <property type="match status" value="1"/>
</dbReference>
<dbReference type="SMART" id="SM01179">
    <property type="entry name" value="DUF862"/>
    <property type="match status" value="1"/>
</dbReference>
<evidence type="ECO:0000259" key="22">
    <source>
        <dbReference type="PROSITE" id="PS51858"/>
    </source>
</evidence>
<feature type="transmembrane region" description="Helical" evidence="21">
    <location>
        <begin position="890"/>
        <end position="906"/>
    </location>
</feature>
<dbReference type="InterPro" id="IPR042266">
    <property type="entry name" value="PPPDE_sf"/>
</dbReference>
<evidence type="ECO:0000256" key="2">
    <source>
        <dbReference type="ARBA" id="ARBA00004651"/>
    </source>
</evidence>
<keyword evidence="8" id="KW-0645">Protease</keyword>
<evidence type="ECO:0000313" key="24">
    <source>
        <dbReference type="Proteomes" id="UP001408789"/>
    </source>
</evidence>
<dbReference type="Pfam" id="PF05903">
    <property type="entry name" value="Peptidase_C97"/>
    <property type="match status" value="1"/>
</dbReference>
<comment type="function">
    <text evidence="1">The plasma membrane ATPase of plants and fungi is a hydrogen ion pump. The proton gradient it generates drives the active transport of nutrients by H(+)-symport. The resulting external acidification and/or internal alkinization may mediate growth responses.</text>
</comment>
<dbReference type="InterPro" id="IPR023298">
    <property type="entry name" value="ATPase_P-typ_TM_dom_sf"/>
</dbReference>
<gene>
    <name evidence="23" type="ORF">SSX86_010218</name>
</gene>